<dbReference type="PANTHER" id="PTHR33222:SF4">
    <property type="entry name" value="PROTEIN CURVATURE THYLAKOID 1A, CHLOROPLASTIC"/>
    <property type="match status" value="1"/>
</dbReference>
<dbReference type="InterPro" id="IPR033344">
    <property type="entry name" value="CURT1"/>
</dbReference>
<accession>A0A926WJI4</accession>
<keyword evidence="2" id="KW-0812">Transmembrane</keyword>
<gene>
    <name evidence="4" type="ORF">H6G06_16165</name>
</gene>
<dbReference type="GO" id="GO:0009579">
    <property type="term" value="C:thylakoid"/>
    <property type="evidence" value="ECO:0007669"/>
    <property type="project" value="InterPro"/>
</dbReference>
<evidence type="ECO:0000256" key="1">
    <source>
        <dbReference type="ARBA" id="ARBA00004141"/>
    </source>
</evidence>
<feature type="transmembrane region" description="Helical" evidence="2">
    <location>
        <begin position="71"/>
        <end position="92"/>
    </location>
</feature>
<evidence type="ECO:0000313" key="4">
    <source>
        <dbReference type="EMBL" id="MBD2294974.1"/>
    </source>
</evidence>
<dbReference type="Proteomes" id="UP000662185">
    <property type="component" value="Unassembled WGS sequence"/>
</dbReference>
<dbReference type="EMBL" id="JACJQU010000009">
    <property type="protein sequence ID" value="MBD2294974.1"/>
    <property type="molecule type" value="Genomic_DNA"/>
</dbReference>
<evidence type="ECO:0000313" key="5">
    <source>
        <dbReference type="Proteomes" id="UP000662185"/>
    </source>
</evidence>
<comment type="subcellular location">
    <subcellularLocation>
        <location evidence="1">Membrane</location>
        <topology evidence="1">Multi-pass membrane protein</topology>
    </subcellularLocation>
</comment>
<dbReference type="AlphaFoldDB" id="A0A926WJI4"/>
<feature type="transmembrane region" description="Helical" evidence="2">
    <location>
        <begin position="98"/>
        <end position="118"/>
    </location>
</feature>
<dbReference type="InterPro" id="IPR025564">
    <property type="entry name" value="CAAD_dom"/>
</dbReference>
<keyword evidence="2" id="KW-1133">Transmembrane helix</keyword>
<evidence type="ECO:0000259" key="3">
    <source>
        <dbReference type="Pfam" id="PF14159"/>
    </source>
</evidence>
<keyword evidence="5" id="KW-1185">Reference proteome</keyword>
<organism evidence="4 5">
    <name type="scientific">Anabaena sphaerica FACHB-251</name>
    <dbReference type="NCBI Taxonomy" id="2692883"/>
    <lineage>
        <taxon>Bacteria</taxon>
        <taxon>Bacillati</taxon>
        <taxon>Cyanobacteriota</taxon>
        <taxon>Cyanophyceae</taxon>
        <taxon>Nostocales</taxon>
        <taxon>Nostocaceae</taxon>
        <taxon>Anabaena</taxon>
    </lineage>
</organism>
<name>A0A926WJI4_9NOST</name>
<protein>
    <submittedName>
        <fullName evidence="4">CAAD domain-containing protein</fullName>
    </submittedName>
</protein>
<dbReference type="PANTHER" id="PTHR33222">
    <property type="match status" value="1"/>
</dbReference>
<sequence>MEIQQQQLESANSVSPQGVLSLEGTETGNLPKLPPAKTPTSQWQRISRQLIDILDQLPDYLGSFFAKNQQAILTIVLILSAFVTVKVVIAILDAINGVPLLAPIFEIVGIFYAIWFTFRYLIKAETRQELTQKVSSFKQQLLG</sequence>
<evidence type="ECO:0000256" key="2">
    <source>
        <dbReference type="SAM" id="Phobius"/>
    </source>
</evidence>
<reference evidence="5" key="1">
    <citation type="journal article" date="2020" name="ISME J.">
        <title>Comparative genomics reveals insights into cyanobacterial evolution and habitat adaptation.</title>
        <authorList>
            <person name="Chen M.Y."/>
            <person name="Teng W.K."/>
            <person name="Zhao L."/>
            <person name="Hu C.X."/>
            <person name="Zhou Y.K."/>
            <person name="Han B.P."/>
            <person name="Song L.R."/>
            <person name="Shu W.S."/>
        </authorList>
    </citation>
    <scope>NUCLEOTIDE SEQUENCE [LARGE SCALE GENOMIC DNA]</scope>
    <source>
        <strain evidence="5">FACHB-251</strain>
    </source>
</reference>
<feature type="domain" description="Cyanobacterial aminoacyl-tRNA synthetase CAAD" evidence="3">
    <location>
        <begin position="59"/>
        <end position="143"/>
    </location>
</feature>
<dbReference type="GO" id="GO:0016020">
    <property type="term" value="C:membrane"/>
    <property type="evidence" value="ECO:0007669"/>
    <property type="project" value="UniProtKB-SubCell"/>
</dbReference>
<proteinExistence type="predicted"/>
<dbReference type="Pfam" id="PF14159">
    <property type="entry name" value="CAAD"/>
    <property type="match status" value="1"/>
</dbReference>
<comment type="caution">
    <text evidence="4">The sequence shown here is derived from an EMBL/GenBank/DDBJ whole genome shotgun (WGS) entry which is preliminary data.</text>
</comment>
<keyword evidence="2" id="KW-0472">Membrane</keyword>